<dbReference type="EMBL" id="JADIKG010000012">
    <property type="protein sequence ID" value="MFK2874041.1"/>
    <property type="molecule type" value="Genomic_DNA"/>
</dbReference>
<dbReference type="SUPFAM" id="SSF47616">
    <property type="entry name" value="GST C-terminal domain-like"/>
    <property type="match status" value="1"/>
</dbReference>
<dbReference type="Pfam" id="PF02798">
    <property type="entry name" value="GST_N"/>
    <property type="match status" value="1"/>
</dbReference>
<evidence type="ECO:0000313" key="2">
    <source>
        <dbReference type="EMBL" id="MFK2874041.1"/>
    </source>
</evidence>
<dbReference type="Proteomes" id="UP001620405">
    <property type="component" value="Unassembled WGS sequence"/>
</dbReference>
<organism evidence="2 3">
    <name type="scientific">Dyella lipolytica</name>
    <dbReference type="NCBI Taxonomy" id="1867835"/>
    <lineage>
        <taxon>Bacteria</taxon>
        <taxon>Pseudomonadati</taxon>
        <taxon>Pseudomonadota</taxon>
        <taxon>Gammaproteobacteria</taxon>
        <taxon>Lysobacterales</taxon>
        <taxon>Rhodanobacteraceae</taxon>
        <taxon>Dyella</taxon>
    </lineage>
</organism>
<dbReference type="SFLD" id="SFLDG00358">
    <property type="entry name" value="Main_(cytGST)"/>
    <property type="match status" value="1"/>
</dbReference>
<dbReference type="PANTHER" id="PTHR44051:SF21">
    <property type="entry name" value="GLUTATHIONE S-TRANSFERASE FAMILY PROTEIN"/>
    <property type="match status" value="1"/>
</dbReference>
<dbReference type="InterPro" id="IPR036282">
    <property type="entry name" value="Glutathione-S-Trfase_C_sf"/>
</dbReference>
<dbReference type="PROSITE" id="PS50404">
    <property type="entry name" value="GST_NTER"/>
    <property type="match status" value="1"/>
</dbReference>
<evidence type="ECO:0000259" key="1">
    <source>
        <dbReference type="PROSITE" id="PS50404"/>
    </source>
</evidence>
<protein>
    <submittedName>
        <fullName evidence="2">Glutathione S-transferase family protein</fullName>
    </submittedName>
</protein>
<dbReference type="PANTHER" id="PTHR44051">
    <property type="entry name" value="GLUTATHIONE S-TRANSFERASE-RELATED"/>
    <property type="match status" value="1"/>
</dbReference>
<dbReference type="SUPFAM" id="SSF52833">
    <property type="entry name" value="Thioredoxin-like"/>
    <property type="match status" value="1"/>
</dbReference>
<accession>A0ABW8IVN7</accession>
<dbReference type="Pfam" id="PF13410">
    <property type="entry name" value="GST_C_2"/>
    <property type="match status" value="1"/>
</dbReference>
<sequence length="218" mass="24164">MITVFGEGRGFRVVWLLEEMGLAYRLRPVDLLAGVEKDAEFLAINPAGFIPAIQDGDVTMVESIAIMEYLMARYGPTSLAPDPHDPAFPAYQQFLHLGEAGLAASIYFVVGARNFAPESERQNWSAAQALSVFESRLTLVTRQLARTPYLAGETFTAADISVTYALELAKTSGGITFGEVEQSYMARVRAREGYKRAMETCHSRKAWLEGKKYEHEPS</sequence>
<dbReference type="InterPro" id="IPR004045">
    <property type="entry name" value="Glutathione_S-Trfase_N"/>
</dbReference>
<reference evidence="2 3" key="1">
    <citation type="submission" date="2020-10" db="EMBL/GenBank/DDBJ databases">
        <title>Phylogeny of dyella-like bacteria.</title>
        <authorList>
            <person name="Fu J."/>
        </authorList>
    </citation>
    <scope>NUCLEOTIDE SEQUENCE [LARGE SCALE GENOMIC DNA]</scope>
    <source>
        <strain evidence="2 3">DHOB07</strain>
    </source>
</reference>
<dbReference type="InterPro" id="IPR040079">
    <property type="entry name" value="Glutathione_S-Trfase"/>
</dbReference>
<comment type="caution">
    <text evidence="2">The sequence shown here is derived from an EMBL/GenBank/DDBJ whole genome shotgun (WGS) entry which is preliminary data.</text>
</comment>
<dbReference type="SFLD" id="SFLDG01150">
    <property type="entry name" value="Main.1:_Beta-like"/>
    <property type="match status" value="1"/>
</dbReference>
<dbReference type="CDD" id="cd03046">
    <property type="entry name" value="GST_N_GTT1_like"/>
    <property type="match status" value="1"/>
</dbReference>
<dbReference type="RefSeq" id="WP_284401160.1">
    <property type="nucleotide sequence ID" value="NZ_BSNQ01000009.1"/>
</dbReference>
<keyword evidence="3" id="KW-1185">Reference proteome</keyword>
<dbReference type="InterPro" id="IPR036249">
    <property type="entry name" value="Thioredoxin-like_sf"/>
</dbReference>
<dbReference type="Gene3D" id="1.20.1050.130">
    <property type="match status" value="1"/>
</dbReference>
<evidence type="ECO:0000313" key="3">
    <source>
        <dbReference type="Proteomes" id="UP001620405"/>
    </source>
</evidence>
<gene>
    <name evidence="2" type="ORF">ISP13_10905</name>
</gene>
<feature type="domain" description="GST N-terminal" evidence="1">
    <location>
        <begin position="1"/>
        <end position="78"/>
    </location>
</feature>
<name>A0ABW8IVN7_9GAMM</name>
<proteinExistence type="predicted"/>
<dbReference type="SFLD" id="SFLDS00019">
    <property type="entry name" value="Glutathione_Transferase_(cytos"/>
    <property type="match status" value="1"/>
</dbReference>